<keyword evidence="6" id="KW-1133">Transmembrane helix</keyword>
<evidence type="ECO:0000256" key="2">
    <source>
        <dbReference type="ARBA" id="ARBA00008699"/>
    </source>
</evidence>
<proteinExistence type="inferred from homology"/>
<evidence type="ECO:0000256" key="9">
    <source>
        <dbReference type="ARBA" id="ARBA00030608"/>
    </source>
</evidence>
<keyword evidence="4" id="KW-0812">Transmembrane</keyword>
<comment type="caution">
    <text evidence="11">The sequence shown here is derived from an EMBL/GenBank/DDBJ whole genome shotgun (WGS) entry which is preliminary data.</text>
</comment>
<evidence type="ECO:0000256" key="10">
    <source>
        <dbReference type="ARBA" id="ARBA00031497"/>
    </source>
</evidence>
<dbReference type="OrthoDB" id="1913277at2759"/>
<sequence>MAGYWDGPEGEQCPQRTWLATRVGAAAGLVGAAYRIILLRPGSALAALQMAAADSVTMGKSRAPWHWNCRVGLPHTAGAPASPLPALAAPSLLPLPLPLHGFATLGAVFGLSTCLSAQVREEPEDPLNYFIGGCAAGAVLGVRAHSYFTGTTACLGFGITAALMKI</sequence>
<comment type="similarity">
    <text evidence="2">Belongs to the complex I NDUFA11 subunit family.</text>
</comment>
<dbReference type="EMBL" id="JADDUC010000140">
    <property type="protein sequence ID" value="KAG0117373.1"/>
    <property type="molecule type" value="Genomic_DNA"/>
</dbReference>
<evidence type="ECO:0000256" key="5">
    <source>
        <dbReference type="ARBA" id="ARBA00022792"/>
    </source>
</evidence>
<keyword evidence="13" id="KW-1185">Reference proteome</keyword>
<evidence type="ECO:0000313" key="12">
    <source>
        <dbReference type="EMBL" id="KAI1230421.1"/>
    </source>
</evidence>
<reference evidence="12 13" key="2">
    <citation type="journal article" date="2021" name="J. Hered.">
        <title>Feather Gene Expression Elucidates the Developmental Basis of Plumage Iridescence in African Starlings.</title>
        <authorList>
            <person name="Rubenstein D.R."/>
            <person name="Corvelo A."/>
            <person name="MacManes M.D."/>
            <person name="Maia R."/>
            <person name="Narzisi G."/>
            <person name="Rousaki A."/>
            <person name="Vandenabeele P."/>
            <person name="Shawkey M.D."/>
            <person name="Solomon J."/>
        </authorList>
    </citation>
    <scope>NUCLEOTIDE SEQUENCE [LARGE SCALE GENOMIC DNA]</scope>
    <source>
        <strain evidence="12">SS15</strain>
    </source>
</reference>
<protein>
    <recommendedName>
        <fullName evidence="3">NADH dehydrogenase [ubiquinone] 1 alpha subcomplex subunit 11</fullName>
    </recommendedName>
    <alternativeName>
        <fullName evidence="9">Complex I-B14.7</fullName>
    </alternativeName>
    <alternativeName>
        <fullName evidence="10">NADH-ubiquinone oxidoreductase subunit B14.7</fullName>
    </alternativeName>
</protein>
<keyword evidence="5" id="KW-0999">Mitochondrion inner membrane</keyword>
<reference evidence="12" key="3">
    <citation type="submission" date="2022-01" db="EMBL/GenBank/DDBJ databases">
        <authorList>
            <person name="Rubenstein D.R."/>
        </authorList>
    </citation>
    <scope>NUCLEOTIDE SEQUENCE</scope>
    <source>
        <strain evidence="12">SS15</strain>
        <tissue evidence="12">Liver</tissue>
    </source>
</reference>
<evidence type="ECO:0000256" key="1">
    <source>
        <dbReference type="ARBA" id="ARBA00004292"/>
    </source>
</evidence>
<dbReference type="PANTHER" id="PTHR21382:SF1">
    <property type="entry name" value="NADH DEHYDROGENASE [UBIQUINONE] 1 ALPHA SUBCOMPLEX SUBUNIT 11"/>
    <property type="match status" value="1"/>
</dbReference>
<dbReference type="InterPro" id="IPR039205">
    <property type="entry name" value="NDUFA11"/>
</dbReference>
<evidence type="ECO:0000256" key="7">
    <source>
        <dbReference type="ARBA" id="ARBA00023128"/>
    </source>
</evidence>
<keyword evidence="8" id="KW-0472">Membrane</keyword>
<name>A0A835NKA9_9PASS</name>
<dbReference type="PANTHER" id="PTHR21382">
    <property type="entry name" value="NADH-UBIQUINONE OXIDOREDUCTASE SUBUNIT"/>
    <property type="match status" value="1"/>
</dbReference>
<evidence type="ECO:0000256" key="4">
    <source>
        <dbReference type="ARBA" id="ARBA00022692"/>
    </source>
</evidence>
<comment type="subcellular location">
    <subcellularLocation>
        <location evidence="1">Mitochondrion inner membrane</location>
        <topology evidence="1">Multi-pass membrane protein</topology>
        <orientation evidence="1">Matrix side</orientation>
    </subcellularLocation>
</comment>
<evidence type="ECO:0000256" key="6">
    <source>
        <dbReference type="ARBA" id="ARBA00022989"/>
    </source>
</evidence>
<dbReference type="Proteomes" id="UP000618051">
    <property type="component" value="Unassembled WGS sequence"/>
</dbReference>
<evidence type="ECO:0000313" key="13">
    <source>
        <dbReference type="Proteomes" id="UP000618051"/>
    </source>
</evidence>
<dbReference type="GO" id="GO:0045271">
    <property type="term" value="C:respiratory chain complex I"/>
    <property type="evidence" value="ECO:0007669"/>
    <property type="project" value="InterPro"/>
</dbReference>
<dbReference type="EMBL" id="JADDUC020000030">
    <property type="protein sequence ID" value="KAI1230421.1"/>
    <property type="molecule type" value="Genomic_DNA"/>
</dbReference>
<organism evidence="11">
    <name type="scientific">Lamprotornis superbus</name>
    <dbReference type="NCBI Taxonomy" id="245042"/>
    <lineage>
        <taxon>Eukaryota</taxon>
        <taxon>Metazoa</taxon>
        <taxon>Chordata</taxon>
        <taxon>Craniata</taxon>
        <taxon>Vertebrata</taxon>
        <taxon>Euteleostomi</taxon>
        <taxon>Archelosauria</taxon>
        <taxon>Archosauria</taxon>
        <taxon>Dinosauria</taxon>
        <taxon>Saurischia</taxon>
        <taxon>Theropoda</taxon>
        <taxon>Coelurosauria</taxon>
        <taxon>Aves</taxon>
        <taxon>Neognathae</taxon>
        <taxon>Neoaves</taxon>
        <taxon>Telluraves</taxon>
        <taxon>Australaves</taxon>
        <taxon>Passeriformes</taxon>
        <taxon>Sturnidae</taxon>
        <taxon>Lamprotornis</taxon>
    </lineage>
</organism>
<feature type="non-terminal residue" evidence="11">
    <location>
        <position position="1"/>
    </location>
</feature>
<gene>
    <name evidence="12" type="ORF">IHE44_0009878</name>
    <name evidence="11" type="ORF">IHE44_002617</name>
</gene>
<accession>A0A835NKA9</accession>
<evidence type="ECO:0000256" key="8">
    <source>
        <dbReference type="ARBA" id="ARBA00023136"/>
    </source>
</evidence>
<evidence type="ECO:0000256" key="3">
    <source>
        <dbReference type="ARBA" id="ARBA00018191"/>
    </source>
</evidence>
<reference evidence="11" key="1">
    <citation type="submission" date="2020-10" db="EMBL/GenBank/DDBJ databases">
        <title>Feather gene expression reveals the developmental basis of iridescence in African starlings.</title>
        <authorList>
            <person name="Rubenstein D.R."/>
        </authorList>
    </citation>
    <scope>NUCLEOTIDE SEQUENCE</scope>
    <source>
        <strain evidence="11">SS15</strain>
        <tissue evidence="11">Liver</tissue>
    </source>
</reference>
<evidence type="ECO:0000313" key="11">
    <source>
        <dbReference type="EMBL" id="KAG0117373.1"/>
    </source>
</evidence>
<dbReference type="GO" id="GO:0006120">
    <property type="term" value="P:mitochondrial electron transport, NADH to ubiquinone"/>
    <property type="evidence" value="ECO:0007669"/>
    <property type="project" value="InterPro"/>
</dbReference>
<dbReference type="AlphaFoldDB" id="A0A835NKA9"/>
<keyword evidence="7" id="KW-0496">Mitochondrion</keyword>
<dbReference type="GO" id="GO:0005743">
    <property type="term" value="C:mitochondrial inner membrane"/>
    <property type="evidence" value="ECO:0007669"/>
    <property type="project" value="UniProtKB-SubCell"/>
</dbReference>